<name>D5GHX6_TUBMM</name>
<keyword evidence="8" id="KW-0472">Membrane</keyword>
<keyword evidence="10" id="KW-1185">Reference proteome</keyword>
<dbReference type="PRINTS" id="PR00465">
    <property type="entry name" value="EP450IV"/>
</dbReference>
<keyword evidence="8" id="KW-0812">Transmembrane</keyword>
<keyword evidence="4 7" id="KW-0560">Oxidoreductase</keyword>
<dbReference type="GeneID" id="9181899"/>
<dbReference type="InterPro" id="IPR002403">
    <property type="entry name" value="Cyt_P450_E_grp-IV"/>
</dbReference>
<dbReference type="EMBL" id="FN430322">
    <property type="protein sequence ID" value="CAZ84119.1"/>
    <property type="molecule type" value="Genomic_DNA"/>
</dbReference>
<dbReference type="InterPro" id="IPR017972">
    <property type="entry name" value="Cyt_P450_CS"/>
</dbReference>
<feature type="transmembrane region" description="Helical" evidence="8">
    <location>
        <begin position="16"/>
        <end position="38"/>
    </location>
</feature>
<evidence type="ECO:0000256" key="6">
    <source>
        <dbReference type="PIRSR" id="PIRSR602403-1"/>
    </source>
</evidence>
<gene>
    <name evidence="9" type="ORF">GSTUM_00008174001</name>
</gene>
<sequence length="532" mass="59761">MGIFIHLVDSGEVKNLYGYPIFGTTLALLSLGIFLLLFKEWSIHGPTNLPIVGVESPGYLARVKARRKFVSHGFQIVRDAYYKHYGKNFVITTNSNEKVILTYNQVKELSNAPDDTVSMSHSSAQTMMAQHTGLSGFVGIHYVREAVKAELNKNLGNMIGDLLEEAQFALRTELPGFATDEWVSVDIPAVALRAVARISGRAFIGLPLCRNEDWLALSIAFTTDVFQEVNKLTPVPKLLRPFFAYIWNSAGSVKSNKRKAQSLLAPVIQRRLEEEGLAEKNGTVRQNHRDLLQWLTARVTPDHKNVNVLSGMQLMTGLASIHTTGTGFTNMIFDLAEHQECIQPIREEMETLIAANGGVLDRATLRKMRKTDSFLRESFRTKLSLLGFNRMIMKNMTLSDGTYLPKGTLVAAPAAIFSSDPGFVEDPEVFDGFRWYKKSLGVADRAVDNNNASNTSPTNLIFSYGRHACPGRYFVVEVMKIMLAFMLLQYDIKYPEGQSRPPNIQMGEFSYPDRRQKILFRKRPGPKKFSFL</sequence>
<dbReference type="InParanoid" id="D5GHX6"/>
<evidence type="ECO:0000256" key="1">
    <source>
        <dbReference type="ARBA" id="ARBA00001971"/>
    </source>
</evidence>
<dbReference type="eggNOG" id="KOG0159">
    <property type="taxonomic scope" value="Eukaryota"/>
</dbReference>
<dbReference type="InterPro" id="IPR036396">
    <property type="entry name" value="Cyt_P450_sf"/>
</dbReference>
<dbReference type="Pfam" id="PF00067">
    <property type="entry name" value="p450"/>
    <property type="match status" value="1"/>
</dbReference>
<organism evidence="9 10">
    <name type="scientific">Tuber melanosporum (strain Mel28)</name>
    <name type="common">Perigord black truffle</name>
    <dbReference type="NCBI Taxonomy" id="656061"/>
    <lineage>
        <taxon>Eukaryota</taxon>
        <taxon>Fungi</taxon>
        <taxon>Dikarya</taxon>
        <taxon>Ascomycota</taxon>
        <taxon>Pezizomycotina</taxon>
        <taxon>Pezizomycetes</taxon>
        <taxon>Pezizales</taxon>
        <taxon>Tuberaceae</taxon>
        <taxon>Tuber</taxon>
    </lineage>
</organism>
<accession>D5GHX6</accession>
<evidence type="ECO:0000313" key="10">
    <source>
        <dbReference type="Proteomes" id="UP000006911"/>
    </source>
</evidence>
<evidence type="ECO:0000256" key="7">
    <source>
        <dbReference type="RuleBase" id="RU000461"/>
    </source>
</evidence>
<dbReference type="GO" id="GO:0016705">
    <property type="term" value="F:oxidoreductase activity, acting on paired donors, with incorporation or reduction of molecular oxygen"/>
    <property type="evidence" value="ECO:0007669"/>
    <property type="project" value="InterPro"/>
</dbReference>
<dbReference type="GO" id="GO:0020037">
    <property type="term" value="F:heme binding"/>
    <property type="evidence" value="ECO:0007669"/>
    <property type="project" value="InterPro"/>
</dbReference>
<dbReference type="OMA" id="MAIFHTI"/>
<dbReference type="GO" id="GO:0005506">
    <property type="term" value="F:iron ion binding"/>
    <property type="evidence" value="ECO:0007669"/>
    <property type="project" value="InterPro"/>
</dbReference>
<keyword evidence="7" id="KW-0503">Monooxygenase</keyword>
<evidence type="ECO:0000256" key="4">
    <source>
        <dbReference type="ARBA" id="ARBA00023002"/>
    </source>
</evidence>
<dbReference type="KEGG" id="tml:GSTUM_00008174001"/>
<dbReference type="InterPro" id="IPR001128">
    <property type="entry name" value="Cyt_P450"/>
</dbReference>
<dbReference type="RefSeq" id="XP_002839928.1">
    <property type="nucleotide sequence ID" value="XM_002839882.1"/>
</dbReference>
<dbReference type="PROSITE" id="PS00086">
    <property type="entry name" value="CYTOCHROME_P450"/>
    <property type="match status" value="1"/>
</dbReference>
<dbReference type="AlphaFoldDB" id="D5GHX6"/>
<evidence type="ECO:0000256" key="5">
    <source>
        <dbReference type="ARBA" id="ARBA00023004"/>
    </source>
</evidence>
<keyword evidence="6 7" id="KW-0349">Heme</keyword>
<dbReference type="Gene3D" id="1.10.630.10">
    <property type="entry name" value="Cytochrome P450"/>
    <property type="match status" value="1"/>
</dbReference>
<comment type="similarity">
    <text evidence="2 7">Belongs to the cytochrome P450 family.</text>
</comment>
<evidence type="ECO:0000256" key="2">
    <source>
        <dbReference type="ARBA" id="ARBA00010617"/>
    </source>
</evidence>
<evidence type="ECO:0000256" key="8">
    <source>
        <dbReference type="SAM" id="Phobius"/>
    </source>
</evidence>
<dbReference type="SUPFAM" id="SSF48264">
    <property type="entry name" value="Cytochrome P450"/>
    <property type="match status" value="1"/>
</dbReference>
<evidence type="ECO:0000256" key="3">
    <source>
        <dbReference type="ARBA" id="ARBA00022723"/>
    </source>
</evidence>
<dbReference type="HOGENOM" id="CLU_022195_0_1_1"/>
<dbReference type="PANTHER" id="PTHR46206">
    <property type="entry name" value="CYTOCHROME P450"/>
    <property type="match status" value="1"/>
</dbReference>
<protein>
    <submittedName>
        <fullName evidence="9">(Perigord truffle) hypothetical protein</fullName>
    </submittedName>
</protein>
<evidence type="ECO:0000313" key="9">
    <source>
        <dbReference type="EMBL" id="CAZ84119.1"/>
    </source>
</evidence>
<reference evidence="9 10" key="1">
    <citation type="journal article" date="2010" name="Nature">
        <title>Perigord black truffle genome uncovers evolutionary origins and mechanisms of symbiosis.</title>
        <authorList>
            <person name="Martin F."/>
            <person name="Kohler A."/>
            <person name="Murat C."/>
            <person name="Balestrini R."/>
            <person name="Coutinho P.M."/>
            <person name="Jaillon O."/>
            <person name="Montanini B."/>
            <person name="Morin E."/>
            <person name="Noel B."/>
            <person name="Percudani R."/>
            <person name="Porcel B."/>
            <person name="Rubini A."/>
            <person name="Amicucci A."/>
            <person name="Amselem J."/>
            <person name="Anthouard V."/>
            <person name="Arcioni S."/>
            <person name="Artiguenave F."/>
            <person name="Aury J.M."/>
            <person name="Ballario P."/>
            <person name="Bolchi A."/>
            <person name="Brenna A."/>
            <person name="Brun A."/>
            <person name="Buee M."/>
            <person name="Cantarel B."/>
            <person name="Chevalier G."/>
            <person name="Couloux A."/>
            <person name="Da Silva C."/>
            <person name="Denoeud F."/>
            <person name="Duplessis S."/>
            <person name="Ghignone S."/>
            <person name="Hilselberger B."/>
            <person name="Iotti M."/>
            <person name="Marcais B."/>
            <person name="Mello A."/>
            <person name="Miranda M."/>
            <person name="Pacioni G."/>
            <person name="Quesneville H."/>
            <person name="Riccioni C."/>
            <person name="Ruotolo R."/>
            <person name="Splivallo R."/>
            <person name="Stocchi V."/>
            <person name="Tisserant E."/>
            <person name="Viscomi A.R."/>
            <person name="Zambonelli A."/>
            <person name="Zampieri E."/>
            <person name="Henrissat B."/>
            <person name="Lebrun M.H."/>
            <person name="Paolocci F."/>
            <person name="Bonfante P."/>
            <person name="Ottonello S."/>
            <person name="Wincker P."/>
        </authorList>
    </citation>
    <scope>NUCLEOTIDE SEQUENCE [LARGE SCALE GENOMIC DNA]</scope>
    <source>
        <strain evidence="9 10">Mel28</strain>
    </source>
</reference>
<keyword evidence="8" id="KW-1133">Transmembrane helix</keyword>
<dbReference type="Proteomes" id="UP000006911">
    <property type="component" value="Unassembled WGS sequence"/>
</dbReference>
<dbReference type="PANTHER" id="PTHR46206:SF7">
    <property type="entry name" value="P450, PUTATIVE (EUROFUNG)-RELATED"/>
    <property type="match status" value="1"/>
</dbReference>
<keyword evidence="3 6" id="KW-0479">Metal-binding</keyword>
<comment type="cofactor">
    <cofactor evidence="1 6">
        <name>heme</name>
        <dbReference type="ChEBI" id="CHEBI:30413"/>
    </cofactor>
</comment>
<feature type="binding site" description="axial binding residue" evidence="6">
    <location>
        <position position="469"/>
    </location>
    <ligand>
        <name>heme</name>
        <dbReference type="ChEBI" id="CHEBI:30413"/>
    </ligand>
    <ligandPart>
        <name>Fe</name>
        <dbReference type="ChEBI" id="CHEBI:18248"/>
    </ligandPart>
</feature>
<dbReference type="CDD" id="cd11041">
    <property type="entry name" value="CYP503A1-like"/>
    <property type="match status" value="1"/>
</dbReference>
<dbReference type="GO" id="GO:0004497">
    <property type="term" value="F:monooxygenase activity"/>
    <property type="evidence" value="ECO:0007669"/>
    <property type="project" value="UniProtKB-KW"/>
</dbReference>
<proteinExistence type="inferred from homology"/>
<keyword evidence="5 6" id="KW-0408">Iron</keyword>